<dbReference type="AlphaFoldDB" id="A0A9R1D9N4"/>
<dbReference type="EMBL" id="CM022212">
    <property type="protein sequence ID" value="KAF6987865.1"/>
    <property type="molecule type" value="Genomic_DNA"/>
</dbReference>
<protein>
    <submittedName>
        <fullName evidence="1">Uncharacterized protein</fullName>
    </submittedName>
</protein>
<name>A0A9R1D9N4_WHEAT</name>
<sequence length="22" mass="2376">QGVLVLIHHQLNIVGLLDCCMG</sequence>
<gene>
    <name evidence="1" type="ORF">CFC21_005468</name>
</gene>
<dbReference type="Proteomes" id="UP000815260">
    <property type="component" value="Chromosome 1B"/>
</dbReference>
<feature type="non-terminal residue" evidence="1">
    <location>
        <position position="1"/>
    </location>
</feature>
<organism evidence="1">
    <name type="scientific">Triticum aestivum</name>
    <name type="common">Wheat</name>
    <dbReference type="NCBI Taxonomy" id="4565"/>
    <lineage>
        <taxon>Eukaryota</taxon>
        <taxon>Viridiplantae</taxon>
        <taxon>Streptophyta</taxon>
        <taxon>Embryophyta</taxon>
        <taxon>Tracheophyta</taxon>
        <taxon>Spermatophyta</taxon>
        <taxon>Magnoliopsida</taxon>
        <taxon>Liliopsida</taxon>
        <taxon>Poales</taxon>
        <taxon>Poaceae</taxon>
        <taxon>BOP clade</taxon>
        <taxon>Pooideae</taxon>
        <taxon>Triticodae</taxon>
        <taxon>Triticeae</taxon>
        <taxon>Triticinae</taxon>
        <taxon>Triticum</taxon>
    </lineage>
</organism>
<evidence type="ECO:0000313" key="1">
    <source>
        <dbReference type="EMBL" id="KAF6987865.1"/>
    </source>
</evidence>
<feature type="non-terminal residue" evidence="1">
    <location>
        <position position="22"/>
    </location>
</feature>
<comment type="caution">
    <text evidence="1">The sequence shown here is derived from an EMBL/GenBank/DDBJ whole genome shotgun (WGS) entry which is preliminary data.</text>
</comment>
<reference evidence="1" key="2">
    <citation type="submission" date="2020-03" db="EMBL/GenBank/DDBJ databases">
        <title>The second near-complete assembly of the hexaploid bread wheat (Triticum aestivum) genome.</title>
        <authorList>
            <person name="Zimin A.V."/>
            <person name="Puiu D."/>
            <person name="Shumante A."/>
            <person name="Alonge M."/>
            <person name="Salzberg S.L."/>
        </authorList>
    </citation>
    <scope>NUCLEOTIDE SEQUENCE</scope>
    <source>
        <tissue evidence="1">Leaf</tissue>
    </source>
</reference>
<proteinExistence type="predicted"/>
<accession>A0A9R1D9N4</accession>
<reference evidence="1" key="1">
    <citation type="journal article" date="2017" name="Gigascience">
        <title>The first near-complete assembly of the hexaploid bread wheat genome, Triticum aestivum.</title>
        <authorList>
            <person name="Zimin A.V."/>
            <person name="Puiu D."/>
            <person name="Hall R."/>
            <person name="Kingan S."/>
            <person name="Clavijo B.J."/>
            <person name="Salzberg S.L."/>
        </authorList>
    </citation>
    <scope>NUCLEOTIDE SEQUENCE</scope>
    <source>
        <tissue evidence="1">Leaf</tissue>
    </source>
</reference>